<dbReference type="AlphaFoldDB" id="A0A1G2DG81"/>
<comment type="caution">
    <text evidence="5">The sequence shown here is derived from an EMBL/GenBank/DDBJ whole genome shotgun (WGS) entry which is preliminary data.</text>
</comment>
<dbReference type="InterPro" id="IPR050248">
    <property type="entry name" value="Polysacc_deacetylase_ArnD"/>
</dbReference>
<accession>A0A1G2DG81</accession>
<dbReference type="PANTHER" id="PTHR10587">
    <property type="entry name" value="GLYCOSYL TRANSFERASE-RELATED"/>
    <property type="match status" value="1"/>
</dbReference>
<dbReference type="CDD" id="cd10917">
    <property type="entry name" value="CE4_NodB_like_6s_7s"/>
    <property type="match status" value="1"/>
</dbReference>
<dbReference type="Gene3D" id="3.20.20.370">
    <property type="entry name" value="Glycoside hydrolase/deacetylase"/>
    <property type="match status" value="1"/>
</dbReference>
<feature type="transmembrane region" description="Helical" evidence="3">
    <location>
        <begin position="21"/>
        <end position="40"/>
    </location>
</feature>
<sequence length="255" mass="28410">MCLKHAKRTFRRIVRLFEKNHCAVTAVLVLALLGGVFFLGSENPNREVEPVVTGVERHEIVWGNRSEKQVIFTFDGGATAESGEAILSALKKHNVKGTFFLTGKFVEKNQELVKKISAEGHEIFNHTYSHPDLTALSDEHIEDELLRTETIVKNLTGKSTKPYFRPPFGARNERVYTVALRAGFQSVYWTTDALDWKESQGITASDVKSRIFSNLAPGAIYLMHLGDTLTGAVLDEVLTEIEARGYSIVSLTEGI</sequence>
<organism evidence="5 6">
    <name type="scientific">Candidatus Lloydbacteria bacterium RIFCSPHIGHO2_02_FULL_51_22</name>
    <dbReference type="NCBI Taxonomy" id="1798663"/>
    <lineage>
        <taxon>Bacteria</taxon>
        <taxon>Candidatus Lloydiibacteriota</taxon>
    </lineage>
</organism>
<name>A0A1G2DG81_9BACT</name>
<feature type="domain" description="NodB homology" evidence="4">
    <location>
        <begin position="68"/>
        <end position="249"/>
    </location>
</feature>
<protein>
    <recommendedName>
        <fullName evidence="4">NodB homology domain-containing protein</fullName>
    </recommendedName>
</protein>
<keyword evidence="1" id="KW-0479">Metal-binding</keyword>
<evidence type="ECO:0000256" key="3">
    <source>
        <dbReference type="SAM" id="Phobius"/>
    </source>
</evidence>
<evidence type="ECO:0000259" key="4">
    <source>
        <dbReference type="PROSITE" id="PS51677"/>
    </source>
</evidence>
<evidence type="ECO:0000313" key="6">
    <source>
        <dbReference type="Proteomes" id="UP000178099"/>
    </source>
</evidence>
<keyword evidence="2" id="KW-0378">Hydrolase</keyword>
<dbReference type="EMBL" id="MHLN01000014">
    <property type="protein sequence ID" value="OGZ11870.1"/>
    <property type="molecule type" value="Genomic_DNA"/>
</dbReference>
<evidence type="ECO:0000256" key="2">
    <source>
        <dbReference type="ARBA" id="ARBA00022801"/>
    </source>
</evidence>
<keyword evidence="3" id="KW-1133">Transmembrane helix</keyword>
<dbReference type="SUPFAM" id="SSF88713">
    <property type="entry name" value="Glycoside hydrolase/deacetylase"/>
    <property type="match status" value="1"/>
</dbReference>
<gene>
    <name evidence="5" type="ORF">A3D67_00305</name>
</gene>
<evidence type="ECO:0000313" key="5">
    <source>
        <dbReference type="EMBL" id="OGZ11870.1"/>
    </source>
</evidence>
<dbReference type="PANTHER" id="PTHR10587:SF133">
    <property type="entry name" value="CHITIN DEACETYLASE 1-RELATED"/>
    <property type="match status" value="1"/>
</dbReference>
<dbReference type="InterPro" id="IPR011330">
    <property type="entry name" value="Glyco_hydro/deAcase_b/a-brl"/>
</dbReference>
<reference evidence="5 6" key="1">
    <citation type="journal article" date="2016" name="Nat. Commun.">
        <title>Thousands of microbial genomes shed light on interconnected biogeochemical processes in an aquifer system.</title>
        <authorList>
            <person name="Anantharaman K."/>
            <person name="Brown C.T."/>
            <person name="Hug L.A."/>
            <person name="Sharon I."/>
            <person name="Castelle C.J."/>
            <person name="Probst A.J."/>
            <person name="Thomas B.C."/>
            <person name="Singh A."/>
            <person name="Wilkins M.J."/>
            <person name="Karaoz U."/>
            <person name="Brodie E.L."/>
            <person name="Williams K.H."/>
            <person name="Hubbard S.S."/>
            <person name="Banfield J.F."/>
        </authorList>
    </citation>
    <scope>NUCLEOTIDE SEQUENCE [LARGE SCALE GENOMIC DNA]</scope>
</reference>
<proteinExistence type="predicted"/>
<dbReference type="InterPro" id="IPR002509">
    <property type="entry name" value="NODB_dom"/>
</dbReference>
<dbReference type="GO" id="GO:0016810">
    <property type="term" value="F:hydrolase activity, acting on carbon-nitrogen (but not peptide) bonds"/>
    <property type="evidence" value="ECO:0007669"/>
    <property type="project" value="InterPro"/>
</dbReference>
<keyword evidence="3" id="KW-0472">Membrane</keyword>
<dbReference type="PROSITE" id="PS51677">
    <property type="entry name" value="NODB"/>
    <property type="match status" value="1"/>
</dbReference>
<dbReference type="GO" id="GO:0016020">
    <property type="term" value="C:membrane"/>
    <property type="evidence" value="ECO:0007669"/>
    <property type="project" value="TreeGrafter"/>
</dbReference>
<dbReference type="Proteomes" id="UP000178099">
    <property type="component" value="Unassembled WGS sequence"/>
</dbReference>
<dbReference type="GO" id="GO:0046872">
    <property type="term" value="F:metal ion binding"/>
    <property type="evidence" value="ECO:0007669"/>
    <property type="project" value="UniProtKB-KW"/>
</dbReference>
<keyword evidence="3" id="KW-0812">Transmembrane</keyword>
<evidence type="ECO:0000256" key="1">
    <source>
        <dbReference type="ARBA" id="ARBA00022723"/>
    </source>
</evidence>
<dbReference type="Pfam" id="PF01522">
    <property type="entry name" value="Polysacc_deac_1"/>
    <property type="match status" value="1"/>
</dbReference>
<dbReference type="GO" id="GO:0005975">
    <property type="term" value="P:carbohydrate metabolic process"/>
    <property type="evidence" value="ECO:0007669"/>
    <property type="project" value="InterPro"/>
</dbReference>